<dbReference type="AlphaFoldDB" id="A0A2I0JNU2"/>
<dbReference type="EMBL" id="PGOL01001465">
    <property type="protein sequence ID" value="PKI57942.1"/>
    <property type="molecule type" value="Genomic_DNA"/>
</dbReference>
<sequence>MGGIGQGYCCPRASRGFHKPRGKLGTKFGSRLIACSSGRHPRGPKPDLSEFFLSCFDDHCCTDPNVDSRRGPHRPLLDHAAWECPHSRGDA</sequence>
<evidence type="ECO:0000313" key="1">
    <source>
        <dbReference type="EMBL" id="PKI57942.1"/>
    </source>
</evidence>
<gene>
    <name evidence="1" type="ORF">CRG98_021657</name>
</gene>
<reference evidence="1 2" key="1">
    <citation type="submission" date="2017-11" db="EMBL/GenBank/DDBJ databases">
        <title>De-novo sequencing of pomegranate (Punica granatum L.) genome.</title>
        <authorList>
            <person name="Akparov Z."/>
            <person name="Amiraslanov A."/>
            <person name="Hajiyeva S."/>
            <person name="Abbasov M."/>
            <person name="Kaur K."/>
            <person name="Hamwieh A."/>
            <person name="Solovyev V."/>
            <person name="Salamov A."/>
            <person name="Braich B."/>
            <person name="Kosarev P."/>
            <person name="Mahmoud A."/>
            <person name="Hajiyev E."/>
            <person name="Babayeva S."/>
            <person name="Izzatullayeva V."/>
            <person name="Mammadov A."/>
            <person name="Mammadov A."/>
            <person name="Sharifova S."/>
            <person name="Ojaghi J."/>
            <person name="Eynullazada K."/>
            <person name="Bayramov B."/>
            <person name="Abdulazimova A."/>
            <person name="Shahmuradov I."/>
        </authorList>
    </citation>
    <scope>NUCLEOTIDE SEQUENCE [LARGE SCALE GENOMIC DNA]</scope>
    <source>
        <strain evidence="2">cv. AG2017</strain>
        <tissue evidence="1">Leaf</tissue>
    </source>
</reference>
<protein>
    <submittedName>
        <fullName evidence="1">Uncharacterized protein</fullName>
    </submittedName>
</protein>
<keyword evidence="2" id="KW-1185">Reference proteome</keyword>
<name>A0A2I0JNU2_PUNGR</name>
<dbReference type="Proteomes" id="UP000233551">
    <property type="component" value="Unassembled WGS sequence"/>
</dbReference>
<evidence type="ECO:0000313" key="2">
    <source>
        <dbReference type="Proteomes" id="UP000233551"/>
    </source>
</evidence>
<organism evidence="1 2">
    <name type="scientific">Punica granatum</name>
    <name type="common">Pomegranate</name>
    <dbReference type="NCBI Taxonomy" id="22663"/>
    <lineage>
        <taxon>Eukaryota</taxon>
        <taxon>Viridiplantae</taxon>
        <taxon>Streptophyta</taxon>
        <taxon>Embryophyta</taxon>
        <taxon>Tracheophyta</taxon>
        <taxon>Spermatophyta</taxon>
        <taxon>Magnoliopsida</taxon>
        <taxon>eudicotyledons</taxon>
        <taxon>Gunneridae</taxon>
        <taxon>Pentapetalae</taxon>
        <taxon>rosids</taxon>
        <taxon>malvids</taxon>
        <taxon>Myrtales</taxon>
        <taxon>Lythraceae</taxon>
        <taxon>Punica</taxon>
    </lineage>
</organism>
<proteinExistence type="predicted"/>
<accession>A0A2I0JNU2</accession>
<comment type="caution">
    <text evidence="1">The sequence shown here is derived from an EMBL/GenBank/DDBJ whole genome shotgun (WGS) entry which is preliminary data.</text>
</comment>